<accession>A0A2M6YR37</accession>
<proteinExistence type="predicted"/>
<gene>
    <name evidence="1" type="ORF">COT03_02020</name>
</gene>
<comment type="caution">
    <text evidence="1">The sequence shown here is derived from an EMBL/GenBank/DDBJ whole genome shotgun (WGS) entry which is preliminary data.</text>
</comment>
<dbReference type="AlphaFoldDB" id="A0A2M6YR37"/>
<reference evidence="2" key="1">
    <citation type="submission" date="2017-09" db="EMBL/GenBank/DDBJ databases">
        <title>Depth-based differentiation of microbial function through sediment-hosted aquifers and enrichment of novel symbionts in the deep terrestrial subsurface.</title>
        <authorList>
            <person name="Probst A.J."/>
            <person name="Ladd B."/>
            <person name="Jarett J.K."/>
            <person name="Geller-Mcgrath D.E."/>
            <person name="Sieber C.M.K."/>
            <person name="Emerson J.B."/>
            <person name="Anantharaman K."/>
            <person name="Thomas B.C."/>
            <person name="Malmstrom R."/>
            <person name="Stieglmeier M."/>
            <person name="Klingl A."/>
            <person name="Woyke T."/>
            <person name="Ryan C.M."/>
            <person name="Banfield J.F."/>
        </authorList>
    </citation>
    <scope>NUCLEOTIDE SEQUENCE [LARGE SCALE GENOMIC DNA]</scope>
</reference>
<sequence length="236" mass="27352">MQMLNEVLAEHQEIQVIGQKSAVGLIDTEDKTDMLRVNLIDKDSKVDELMISTPCTSARELMKWCKGNKNEFLFAIRGSEGVGNLEKGELQGWVYFYQEDKKRLRELERRGIISLPPKAKIFEISYAKIPWSPKGQVASGIRQALILLPKEWERRNKLGSIFYEIYNKQVLVTAYIDPAKNSESRYVLENCGFIKKGSIKYDETSEREDDVYVLDWDKLYEKLDRATFKELGIRAE</sequence>
<dbReference type="EMBL" id="PEWZ01000097">
    <property type="protein sequence ID" value="PIU34681.1"/>
    <property type="molecule type" value="Genomic_DNA"/>
</dbReference>
<protein>
    <recommendedName>
        <fullName evidence="3">N-acetyltransferase domain-containing protein</fullName>
    </recommendedName>
</protein>
<name>A0A2M6YR37_9BACT</name>
<evidence type="ECO:0000313" key="1">
    <source>
        <dbReference type="EMBL" id="PIU34681.1"/>
    </source>
</evidence>
<evidence type="ECO:0000313" key="2">
    <source>
        <dbReference type="Proteomes" id="UP000229502"/>
    </source>
</evidence>
<dbReference type="Proteomes" id="UP000229502">
    <property type="component" value="Unassembled WGS sequence"/>
</dbReference>
<organism evidence="1 2">
    <name type="scientific">Candidatus Shapirobacteria bacterium CG07_land_8_20_14_0_80_39_18</name>
    <dbReference type="NCBI Taxonomy" id="1974882"/>
    <lineage>
        <taxon>Bacteria</taxon>
        <taxon>Candidatus Shapironibacteriota</taxon>
    </lineage>
</organism>
<evidence type="ECO:0008006" key="3">
    <source>
        <dbReference type="Google" id="ProtNLM"/>
    </source>
</evidence>